<proteinExistence type="predicted"/>
<organism evidence="2 3">
    <name type="scientific">Pleurodeles waltl</name>
    <name type="common">Iberian ribbed newt</name>
    <dbReference type="NCBI Taxonomy" id="8319"/>
    <lineage>
        <taxon>Eukaryota</taxon>
        <taxon>Metazoa</taxon>
        <taxon>Chordata</taxon>
        <taxon>Craniata</taxon>
        <taxon>Vertebrata</taxon>
        <taxon>Euteleostomi</taxon>
        <taxon>Amphibia</taxon>
        <taxon>Batrachia</taxon>
        <taxon>Caudata</taxon>
        <taxon>Salamandroidea</taxon>
        <taxon>Salamandridae</taxon>
        <taxon>Pleurodelinae</taxon>
        <taxon>Pleurodeles</taxon>
    </lineage>
</organism>
<comment type="caution">
    <text evidence="2">The sequence shown here is derived from an EMBL/GenBank/DDBJ whole genome shotgun (WGS) entry which is preliminary data.</text>
</comment>
<reference evidence="2" key="1">
    <citation type="journal article" date="2022" name="bioRxiv">
        <title>Sequencing and chromosome-scale assembly of the giantPleurodeles waltlgenome.</title>
        <authorList>
            <person name="Brown T."/>
            <person name="Elewa A."/>
            <person name="Iarovenko S."/>
            <person name="Subramanian E."/>
            <person name="Araus A.J."/>
            <person name="Petzold A."/>
            <person name="Susuki M."/>
            <person name="Suzuki K.-i.T."/>
            <person name="Hayashi T."/>
            <person name="Toyoda A."/>
            <person name="Oliveira C."/>
            <person name="Osipova E."/>
            <person name="Leigh N.D."/>
            <person name="Simon A."/>
            <person name="Yun M.H."/>
        </authorList>
    </citation>
    <scope>NUCLEOTIDE SEQUENCE</scope>
    <source>
        <strain evidence="2">20211129_DDA</strain>
        <tissue evidence="2">Liver</tissue>
    </source>
</reference>
<gene>
    <name evidence="2" type="ORF">NDU88_007520</name>
</gene>
<dbReference type="AlphaFoldDB" id="A0AAV7NBP5"/>
<protein>
    <submittedName>
        <fullName evidence="2">Uncharacterized protein</fullName>
    </submittedName>
</protein>
<name>A0AAV7NBP5_PLEWA</name>
<sequence length="84" mass="9729">MLYGDALQNRNGSPVRRARGNALTGRESFQMERATERALHSWKPTVTRGEGGRKKAQYRNVLCLYRELTHVYDNRHAKEIELAK</sequence>
<feature type="region of interest" description="Disordered" evidence="1">
    <location>
        <begin position="1"/>
        <end position="21"/>
    </location>
</feature>
<evidence type="ECO:0000313" key="2">
    <source>
        <dbReference type="EMBL" id="KAJ1110165.1"/>
    </source>
</evidence>
<evidence type="ECO:0000313" key="3">
    <source>
        <dbReference type="Proteomes" id="UP001066276"/>
    </source>
</evidence>
<keyword evidence="3" id="KW-1185">Reference proteome</keyword>
<dbReference type="Proteomes" id="UP001066276">
    <property type="component" value="Chromosome 9"/>
</dbReference>
<evidence type="ECO:0000256" key="1">
    <source>
        <dbReference type="SAM" id="MobiDB-lite"/>
    </source>
</evidence>
<dbReference type="EMBL" id="JANPWB010000013">
    <property type="protein sequence ID" value="KAJ1110165.1"/>
    <property type="molecule type" value="Genomic_DNA"/>
</dbReference>
<accession>A0AAV7NBP5</accession>